<feature type="region of interest" description="Disordered" evidence="1">
    <location>
        <begin position="142"/>
        <end position="189"/>
    </location>
</feature>
<sequence>MIAPHSETLRKWEESATNNSSHTCPEDHFDTPALASVDRENRVDRSGPWTGGCAVRVPGMERRGWLLVLVWTWVWELSVRADSIIHIGAIFEDNAVRDDEVFQLAVSDLSLSDDILHSEKITHSIKLIEANNPFQAVQEEPTPLHTHPQTLPPDSPDSPLQTPPQTLLNTLPQTPPPERVEQVEQKCVD</sequence>
<dbReference type="Gene3D" id="3.40.50.2300">
    <property type="match status" value="1"/>
</dbReference>
<dbReference type="EMBL" id="OZ035845">
    <property type="protein sequence ID" value="CAL1599543.1"/>
    <property type="molecule type" value="Genomic_DNA"/>
</dbReference>
<feature type="compositionally biased region" description="Low complexity" evidence="1">
    <location>
        <begin position="157"/>
        <end position="172"/>
    </location>
</feature>
<dbReference type="PANTHER" id="PTHR36687:SF2">
    <property type="entry name" value="GLUTAMATE RECEPTOR IONOTROPIC, DELTA-1"/>
    <property type="match status" value="1"/>
</dbReference>
<evidence type="ECO:0000313" key="2">
    <source>
        <dbReference type="EMBL" id="CAL1599543.1"/>
    </source>
</evidence>
<organism evidence="2 3">
    <name type="scientific">Knipowitschia caucasica</name>
    <name type="common">Caucasian dwarf goby</name>
    <name type="synonym">Pomatoschistus caucasicus</name>
    <dbReference type="NCBI Taxonomy" id="637954"/>
    <lineage>
        <taxon>Eukaryota</taxon>
        <taxon>Metazoa</taxon>
        <taxon>Chordata</taxon>
        <taxon>Craniata</taxon>
        <taxon>Vertebrata</taxon>
        <taxon>Euteleostomi</taxon>
        <taxon>Actinopterygii</taxon>
        <taxon>Neopterygii</taxon>
        <taxon>Teleostei</taxon>
        <taxon>Neoteleostei</taxon>
        <taxon>Acanthomorphata</taxon>
        <taxon>Gobiaria</taxon>
        <taxon>Gobiiformes</taxon>
        <taxon>Gobioidei</taxon>
        <taxon>Gobiidae</taxon>
        <taxon>Gobiinae</taxon>
        <taxon>Knipowitschia</taxon>
    </lineage>
</organism>
<dbReference type="AlphaFoldDB" id="A0AAV2LEJ2"/>
<accession>A0AAV2LEJ2</accession>
<dbReference type="Proteomes" id="UP001497482">
    <property type="component" value="Chromosome 23"/>
</dbReference>
<evidence type="ECO:0000313" key="3">
    <source>
        <dbReference type="Proteomes" id="UP001497482"/>
    </source>
</evidence>
<feature type="region of interest" description="Disordered" evidence="1">
    <location>
        <begin position="12"/>
        <end position="31"/>
    </location>
</feature>
<name>A0AAV2LEJ2_KNICA</name>
<gene>
    <name evidence="2" type="ORF">KC01_LOCUS27796</name>
</gene>
<dbReference type="InterPro" id="IPR043373">
    <property type="entry name" value="IGluR_D"/>
</dbReference>
<evidence type="ECO:0008006" key="4">
    <source>
        <dbReference type="Google" id="ProtNLM"/>
    </source>
</evidence>
<keyword evidence="3" id="KW-1185">Reference proteome</keyword>
<evidence type="ECO:0000256" key="1">
    <source>
        <dbReference type="SAM" id="MobiDB-lite"/>
    </source>
</evidence>
<protein>
    <recommendedName>
        <fullName evidence="4">Glutamate receptor ionotropic, delta-1</fullName>
    </recommendedName>
</protein>
<dbReference type="PANTHER" id="PTHR36687">
    <property type="entry name" value="GLUTAMATE RECEPTOR IONOTROPIC, DELTA-2-RELATED"/>
    <property type="match status" value="1"/>
</dbReference>
<proteinExistence type="predicted"/>
<reference evidence="2 3" key="1">
    <citation type="submission" date="2024-04" db="EMBL/GenBank/DDBJ databases">
        <authorList>
            <person name="Waldvogel A.-M."/>
            <person name="Schoenle A."/>
        </authorList>
    </citation>
    <scope>NUCLEOTIDE SEQUENCE [LARGE SCALE GENOMIC DNA]</scope>
</reference>
<feature type="compositionally biased region" description="Basic and acidic residues" evidence="1">
    <location>
        <begin position="178"/>
        <end position="189"/>
    </location>
</feature>